<evidence type="ECO:0000256" key="1">
    <source>
        <dbReference type="ARBA" id="ARBA00005234"/>
    </source>
</evidence>
<dbReference type="Gene3D" id="3.40.395.10">
    <property type="entry name" value="Adenoviral Proteinase, Chain A"/>
    <property type="match status" value="1"/>
</dbReference>
<gene>
    <name evidence="6" type="ORF">TIFTF001_038503</name>
</gene>
<comment type="similarity">
    <text evidence="1">Belongs to the peptidase C48 family.</text>
</comment>
<dbReference type="AlphaFoldDB" id="A0AA88JCZ8"/>
<dbReference type="InterPro" id="IPR003653">
    <property type="entry name" value="Peptidase_C48_C"/>
</dbReference>
<evidence type="ECO:0000313" key="7">
    <source>
        <dbReference type="Proteomes" id="UP001187192"/>
    </source>
</evidence>
<protein>
    <recommendedName>
        <fullName evidence="5">Ubiquitin-like protease family profile domain-containing protein</fullName>
    </recommendedName>
</protein>
<accession>A0AA88JCZ8</accession>
<keyword evidence="7" id="KW-1185">Reference proteome</keyword>
<evidence type="ECO:0000259" key="5">
    <source>
        <dbReference type="PROSITE" id="PS50600"/>
    </source>
</evidence>
<dbReference type="Pfam" id="PF02902">
    <property type="entry name" value="Peptidase_C48"/>
    <property type="match status" value="1"/>
</dbReference>
<evidence type="ECO:0000313" key="6">
    <source>
        <dbReference type="EMBL" id="GMN69454.1"/>
    </source>
</evidence>
<dbReference type="EMBL" id="BTGU01000848">
    <property type="protein sequence ID" value="GMN69454.1"/>
    <property type="molecule type" value="Genomic_DNA"/>
</dbReference>
<dbReference type="PROSITE" id="PS50600">
    <property type="entry name" value="ULP_PROTEASE"/>
    <property type="match status" value="1"/>
</dbReference>
<sequence length="470" mass="53166">MMSWTTAEIVKFDDVVIAFTTVGESELMGFVLMPTEEELKNPWVARLFLKNPTALPQLPPPKSSVPRPSTDTNSEWREVLKILFANIIEKGEGKAEPAPPVSSMHEINAERAELDAMKTTSPDIGSVADIGVQAAMEFLTADEVIVSHEDAENDMNQAEFGIPKQVDEGEMISEGEEMRDPGIQTKDEKVEEEIILEQDFIKVVEPDNDESGDVIPKKKRARLSRLGQRPARRMTDVGSPSIAPTKQPNPLPPGLADEHLQETLEEFSKRPPRYGAKYESFNKPHDLGFMVHIDVAFYYLRKKIRQYSELEQWQVTTVDTFFSAKVRGLWSVYQRSPETFDWDSCDSILRLMLGVRVQSGSSWFEVNTLLIPIHFVDLKHWALVKLKLTNWTIEVYDSLQHEGPHNSKVRGGVEALSKFIPLLADRLSLFEFKPRKPPGTYLIPVTIMTDIPRQGNGLTMGYLLSRMLNA</sequence>
<feature type="domain" description="Ubiquitin-like protease family profile" evidence="5">
    <location>
        <begin position="235"/>
        <end position="470"/>
    </location>
</feature>
<feature type="region of interest" description="Disordered" evidence="4">
    <location>
        <begin position="225"/>
        <end position="253"/>
    </location>
</feature>
<dbReference type="Proteomes" id="UP001187192">
    <property type="component" value="Unassembled WGS sequence"/>
</dbReference>
<dbReference type="InterPro" id="IPR038765">
    <property type="entry name" value="Papain-like_cys_pep_sf"/>
</dbReference>
<organism evidence="6 7">
    <name type="scientific">Ficus carica</name>
    <name type="common">Common fig</name>
    <dbReference type="NCBI Taxonomy" id="3494"/>
    <lineage>
        <taxon>Eukaryota</taxon>
        <taxon>Viridiplantae</taxon>
        <taxon>Streptophyta</taxon>
        <taxon>Embryophyta</taxon>
        <taxon>Tracheophyta</taxon>
        <taxon>Spermatophyta</taxon>
        <taxon>Magnoliopsida</taxon>
        <taxon>eudicotyledons</taxon>
        <taxon>Gunneridae</taxon>
        <taxon>Pentapetalae</taxon>
        <taxon>rosids</taxon>
        <taxon>fabids</taxon>
        <taxon>Rosales</taxon>
        <taxon>Moraceae</taxon>
        <taxon>Ficeae</taxon>
        <taxon>Ficus</taxon>
    </lineage>
</organism>
<dbReference type="SUPFAM" id="SSF54001">
    <property type="entry name" value="Cysteine proteinases"/>
    <property type="match status" value="1"/>
</dbReference>
<comment type="caution">
    <text evidence="6">The sequence shown here is derived from an EMBL/GenBank/DDBJ whole genome shotgun (WGS) entry which is preliminary data.</text>
</comment>
<keyword evidence="2" id="KW-0645">Protease</keyword>
<reference evidence="6" key="1">
    <citation type="submission" date="2023-07" db="EMBL/GenBank/DDBJ databases">
        <title>draft genome sequence of fig (Ficus carica).</title>
        <authorList>
            <person name="Takahashi T."/>
            <person name="Nishimura K."/>
        </authorList>
    </citation>
    <scope>NUCLEOTIDE SEQUENCE</scope>
</reference>
<evidence type="ECO:0000256" key="3">
    <source>
        <dbReference type="ARBA" id="ARBA00022801"/>
    </source>
</evidence>
<dbReference type="GO" id="GO:0006508">
    <property type="term" value="P:proteolysis"/>
    <property type="evidence" value="ECO:0007669"/>
    <property type="project" value="UniProtKB-KW"/>
</dbReference>
<evidence type="ECO:0000256" key="4">
    <source>
        <dbReference type="SAM" id="MobiDB-lite"/>
    </source>
</evidence>
<name>A0AA88JCZ8_FICCA</name>
<keyword evidence="3" id="KW-0378">Hydrolase</keyword>
<evidence type="ECO:0000256" key="2">
    <source>
        <dbReference type="ARBA" id="ARBA00022670"/>
    </source>
</evidence>
<dbReference type="GO" id="GO:0008234">
    <property type="term" value="F:cysteine-type peptidase activity"/>
    <property type="evidence" value="ECO:0007669"/>
    <property type="project" value="InterPro"/>
</dbReference>
<proteinExistence type="inferred from homology"/>